<dbReference type="EMBL" id="BAAASG010000007">
    <property type="protein sequence ID" value="GAA2487884.1"/>
    <property type="molecule type" value="Genomic_DNA"/>
</dbReference>
<evidence type="ECO:0000313" key="2">
    <source>
        <dbReference type="Proteomes" id="UP001501777"/>
    </source>
</evidence>
<comment type="caution">
    <text evidence="1">The sequence shown here is derived from an EMBL/GenBank/DDBJ whole genome shotgun (WGS) entry which is preliminary data.</text>
</comment>
<reference evidence="1 2" key="1">
    <citation type="journal article" date="2019" name="Int. J. Syst. Evol. Microbiol.">
        <title>The Global Catalogue of Microorganisms (GCM) 10K type strain sequencing project: providing services to taxonomists for standard genome sequencing and annotation.</title>
        <authorList>
            <consortium name="The Broad Institute Genomics Platform"/>
            <consortium name="The Broad Institute Genome Sequencing Center for Infectious Disease"/>
            <person name="Wu L."/>
            <person name="Ma J."/>
        </authorList>
    </citation>
    <scope>NUCLEOTIDE SEQUENCE [LARGE SCALE GENOMIC DNA]</scope>
    <source>
        <strain evidence="1 2">JCM 4395</strain>
    </source>
</reference>
<proteinExistence type="predicted"/>
<name>A0ABN3LRT6_STRLO</name>
<sequence length="90" mass="9185">MQITQIALAPVTGVVGEDLLDVGDLGGCDVYGHGADHRRGGCGWGSCASCCCHADRGLAGARGWPEEEAVLGEFTDNAAEPALTPFPLAT</sequence>
<keyword evidence="2" id="KW-1185">Reference proteome</keyword>
<gene>
    <name evidence="1" type="ORF">GCM10010276_28010</name>
</gene>
<protein>
    <submittedName>
        <fullName evidence="1">Uncharacterized protein</fullName>
    </submittedName>
</protein>
<organism evidence="1 2">
    <name type="scientific">Streptomyces longisporus</name>
    <dbReference type="NCBI Taxonomy" id="1948"/>
    <lineage>
        <taxon>Bacteria</taxon>
        <taxon>Bacillati</taxon>
        <taxon>Actinomycetota</taxon>
        <taxon>Actinomycetes</taxon>
        <taxon>Kitasatosporales</taxon>
        <taxon>Streptomycetaceae</taxon>
        <taxon>Streptomyces</taxon>
    </lineage>
</organism>
<accession>A0ABN3LRT6</accession>
<dbReference type="Proteomes" id="UP001501777">
    <property type="component" value="Unassembled WGS sequence"/>
</dbReference>
<evidence type="ECO:0000313" key="1">
    <source>
        <dbReference type="EMBL" id="GAA2487884.1"/>
    </source>
</evidence>